<evidence type="ECO:0000313" key="2">
    <source>
        <dbReference type="EMBL" id="BCA93329.1"/>
    </source>
</evidence>
<dbReference type="EMBL" id="AP022821">
    <property type="protein sequence ID" value="BCA93329.1"/>
    <property type="molecule type" value="Genomic_DNA"/>
</dbReference>
<feature type="domain" description="Glycosyl transferase family 1" evidence="1">
    <location>
        <begin position="218"/>
        <end position="377"/>
    </location>
</feature>
<protein>
    <recommendedName>
        <fullName evidence="1">Glycosyl transferase family 1 domain-containing protein</fullName>
    </recommendedName>
</protein>
<organism evidence="2 3">
    <name type="scientific">Vreelandella aquamarina</name>
    <dbReference type="NCBI Taxonomy" id="77097"/>
    <lineage>
        <taxon>Bacteria</taxon>
        <taxon>Pseudomonadati</taxon>
        <taxon>Pseudomonadota</taxon>
        <taxon>Gammaproteobacteria</taxon>
        <taxon>Oceanospirillales</taxon>
        <taxon>Halomonadaceae</taxon>
        <taxon>Vreelandella</taxon>
    </lineage>
</organism>
<dbReference type="PANTHER" id="PTHR12526:SF637">
    <property type="entry name" value="GLYCOSYLTRANSFERASE EPSF-RELATED"/>
    <property type="match status" value="1"/>
</dbReference>
<dbReference type="Gene3D" id="3.40.50.2000">
    <property type="entry name" value="Glycogen Phosphorylase B"/>
    <property type="match status" value="2"/>
</dbReference>
<evidence type="ECO:0000313" key="3">
    <source>
        <dbReference type="Proteomes" id="UP000503197"/>
    </source>
</evidence>
<proteinExistence type="predicted"/>
<sequence>METLKIASIGYTHEGGAGLSSLKLHQEFLNQGHESKFFVLSKKKDLKNVVRLKSNGNSESVNTIPLKEGKINIISSGMATTVPQNLEGIYDWADVILLRWVTGTISDFQIGLWSHRHKPLIWCLSDMEPFTGGCHYSEGCSEYKRDCKDCHLVNPKFKLSPSLGIKRKKLWGNITVVSPSSWLYKCCKESTVFKEKEIKKIRTGIELDIFKPYSEVKSREDLNLPQNKKIIFVASHSVSDPRKGLDLFQKSVTFMKKNHDIDKFVFVTAGHDSINLNGVSHIHLGYINDKAKLAKIYSASNLTALPYREDNLPNVLLESIACGTPVCSFDIGGMPDVIINGFNGYLVPPFNSEAFAEKINSLLHYNFNKKDIREWAYKELNIKDQAEKYIELFKEKLAVGKRNQL</sequence>
<dbReference type="RefSeq" id="WP_172416639.1">
    <property type="nucleotide sequence ID" value="NZ_AP022821.1"/>
</dbReference>
<accession>A0A6F8SYR5</accession>
<dbReference type="PANTHER" id="PTHR12526">
    <property type="entry name" value="GLYCOSYLTRANSFERASE"/>
    <property type="match status" value="1"/>
</dbReference>
<dbReference type="SUPFAM" id="SSF53756">
    <property type="entry name" value="UDP-Glycosyltransferase/glycogen phosphorylase"/>
    <property type="match status" value="1"/>
</dbReference>
<dbReference type="GO" id="GO:0016757">
    <property type="term" value="F:glycosyltransferase activity"/>
    <property type="evidence" value="ECO:0007669"/>
    <property type="project" value="InterPro"/>
</dbReference>
<evidence type="ECO:0000259" key="1">
    <source>
        <dbReference type="Pfam" id="PF00534"/>
    </source>
</evidence>
<dbReference type="InterPro" id="IPR001296">
    <property type="entry name" value="Glyco_trans_1"/>
</dbReference>
<name>A0A6F8SYR5_9GAMM</name>
<dbReference type="AlphaFoldDB" id="A0A6F8SYR5"/>
<dbReference type="Proteomes" id="UP000503197">
    <property type="component" value="Chromosome"/>
</dbReference>
<dbReference type="Pfam" id="PF00534">
    <property type="entry name" value="Glycos_transf_1"/>
    <property type="match status" value="1"/>
</dbReference>
<dbReference type="GO" id="GO:1901135">
    <property type="term" value="P:carbohydrate derivative metabolic process"/>
    <property type="evidence" value="ECO:0007669"/>
    <property type="project" value="UniProtKB-ARBA"/>
</dbReference>
<gene>
    <name evidence="2" type="ORF">HMSLTHF_31040</name>
</gene>
<reference evidence="2 3" key="1">
    <citation type="submission" date="2020-02" db="EMBL/GenBank/DDBJ databases">
        <title>Complete Genome Sequence of Halomonas meridiana strain BAA-801, Isolated from Deep Sea Thermal Vent.</title>
        <authorList>
            <person name="Takahashi Y."/>
            <person name="Takahashi H."/>
            <person name="Galipon J."/>
            <person name="Arakawa K."/>
        </authorList>
    </citation>
    <scope>NUCLEOTIDE SEQUENCE [LARGE SCALE GENOMIC DNA]</scope>
    <source>
        <strain evidence="2 3">Slthf1</strain>
    </source>
</reference>